<feature type="compositionally biased region" description="Polar residues" evidence="1">
    <location>
        <begin position="352"/>
        <end position="363"/>
    </location>
</feature>
<dbReference type="Pfam" id="PF06337">
    <property type="entry name" value="DUSP"/>
    <property type="match status" value="1"/>
</dbReference>
<evidence type="ECO:0000256" key="1">
    <source>
        <dbReference type="SAM" id="MobiDB-lite"/>
    </source>
</evidence>
<feature type="compositionally biased region" description="Low complexity" evidence="1">
    <location>
        <begin position="308"/>
        <end position="321"/>
    </location>
</feature>
<feature type="region of interest" description="Disordered" evidence="1">
    <location>
        <begin position="352"/>
        <end position="371"/>
    </location>
</feature>
<evidence type="ECO:0000313" key="4">
    <source>
        <dbReference type="Proteomes" id="UP001233999"/>
    </source>
</evidence>
<comment type="caution">
    <text evidence="3">The sequence shown here is derived from an EMBL/GenBank/DDBJ whole genome shotgun (WGS) entry which is preliminary data.</text>
</comment>
<evidence type="ECO:0000259" key="2">
    <source>
        <dbReference type="PROSITE" id="PS51283"/>
    </source>
</evidence>
<dbReference type="PROSITE" id="PS51283">
    <property type="entry name" value="DUSP"/>
    <property type="match status" value="1"/>
</dbReference>
<gene>
    <name evidence="3" type="ORF">L9F63_007332</name>
</gene>
<accession>A0AAD7Z8M8</accession>
<dbReference type="InterPro" id="IPR035927">
    <property type="entry name" value="DUSP-like_sf"/>
</dbReference>
<proteinExistence type="predicted"/>
<feature type="non-terminal residue" evidence="3">
    <location>
        <position position="638"/>
    </location>
</feature>
<sequence length="638" mass="72998">LTYLIGVLVPGINLMTKLWKMEGKKLKLGSDEDTDDRNKKTKPLRVPKGYLMSNNAYMLVYTGVEQTERYNNSEKKTTESTDQVNWNLPQRLKKLVEKDDQTFEDWVKEMNDTKAVSVESSKAKQQEMVNIYNILSVTDGAEFDFINSDWLVTWLTTEKNELVKPVNNSNILCIHGKLDPNCVSHTKCISTSAADLLYKKYGGGPRLFSQTSMCLPCVKLRCQIMKLKAKTAEDSKKLTTLVKCKPDSSVPLYWIGKNSLKCWRKLVLEDLEDIEYYNELDEIESSENLCRQQSNEDKLENTDMEIQSSEISSFEKSSDSTSLRSTRSKSKVFYDSYTKDSNLTDCNDTGQACDSSDVVSSPKKNNDSKKESMEIDISIVSSDNMEVNENVSSSDNVLQIGSKKLFSEKLKNKISNISLNGASKKCNTNAENTLDSMSKNIRKQTSEFCNIQSVDEICESSEVDSTVDSENNTNKGFKRRLESDECEASGMELKNPDECMQREKQEEVKLDEDDEEEMGFNEDILCTHGELCVEEGWRRLISKQAWDILKSYFPSAPTFREDVEPCSRCQDLATEGKAARDMHRQAAVLQKEKLQDLYFDRNRMTFSCLSSIQKQKQPQDQVFHLVSREFINSWRRFI</sequence>
<protein>
    <recommendedName>
        <fullName evidence="2">DUSP domain-containing protein</fullName>
    </recommendedName>
</protein>
<keyword evidence="4" id="KW-1185">Reference proteome</keyword>
<dbReference type="SUPFAM" id="SSF143791">
    <property type="entry name" value="DUSP-like"/>
    <property type="match status" value="1"/>
</dbReference>
<dbReference type="InterPro" id="IPR006615">
    <property type="entry name" value="Pept_C19_DUSP"/>
</dbReference>
<feature type="domain" description="DUSP" evidence="2">
    <location>
        <begin position="120"/>
        <end position="213"/>
    </location>
</feature>
<reference evidence="3" key="2">
    <citation type="submission" date="2023-05" db="EMBL/GenBank/DDBJ databases">
        <authorList>
            <person name="Fouks B."/>
        </authorList>
    </citation>
    <scope>NUCLEOTIDE SEQUENCE</scope>
    <source>
        <strain evidence="3">Stay&amp;Tobe</strain>
        <tissue evidence="3">Testes</tissue>
    </source>
</reference>
<dbReference type="AlphaFoldDB" id="A0AAD7Z8M8"/>
<dbReference type="GO" id="GO:0004843">
    <property type="term" value="F:cysteine-type deubiquitinase activity"/>
    <property type="evidence" value="ECO:0007669"/>
    <property type="project" value="InterPro"/>
</dbReference>
<name>A0AAD7Z8M8_DIPPU</name>
<feature type="region of interest" description="Disordered" evidence="1">
    <location>
        <begin position="288"/>
        <end position="321"/>
    </location>
</feature>
<reference evidence="3" key="1">
    <citation type="journal article" date="2023" name="IScience">
        <title>Live-bearing cockroach genome reveals convergent evolutionary mechanisms linked to viviparity in insects and beyond.</title>
        <authorList>
            <person name="Fouks B."/>
            <person name="Harrison M.C."/>
            <person name="Mikhailova A.A."/>
            <person name="Marchal E."/>
            <person name="English S."/>
            <person name="Carruthers M."/>
            <person name="Jennings E.C."/>
            <person name="Chiamaka E.L."/>
            <person name="Frigard R.A."/>
            <person name="Pippel M."/>
            <person name="Attardo G.M."/>
            <person name="Benoit J.B."/>
            <person name="Bornberg-Bauer E."/>
            <person name="Tobe S.S."/>
        </authorList>
    </citation>
    <scope>NUCLEOTIDE SEQUENCE</scope>
    <source>
        <strain evidence="3">Stay&amp;Tobe</strain>
    </source>
</reference>
<dbReference type="EMBL" id="JASPKZ010009820">
    <property type="protein sequence ID" value="KAJ9575791.1"/>
    <property type="molecule type" value="Genomic_DNA"/>
</dbReference>
<evidence type="ECO:0000313" key="3">
    <source>
        <dbReference type="EMBL" id="KAJ9575791.1"/>
    </source>
</evidence>
<feature type="non-terminal residue" evidence="3">
    <location>
        <position position="1"/>
    </location>
</feature>
<organism evidence="3 4">
    <name type="scientific">Diploptera punctata</name>
    <name type="common">Pacific beetle cockroach</name>
    <dbReference type="NCBI Taxonomy" id="6984"/>
    <lineage>
        <taxon>Eukaryota</taxon>
        <taxon>Metazoa</taxon>
        <taxon>Ecdysozoa</taxon>
        <taxon>Arthropoda</taxon>
        <taxon>Hexapoda</taxon>
        <taxon>Insecta</taxon>
        <taxon>Pterygota</taxon>
        <taxon>Neoptera</taxon>
        <taxon>Polyneoptera</taxon>
        <taxon>Dictyoptera</taxon>
        <taxon>Blattodea</taxon>
        <taxon>Blaberoidea</taxon>
        <taxon>Blaberidae</taxon>
        <taxon>Diplopterinae</taxon>
        <taxon>Diploptera</taxon>
    </lineage>
</organism>
<dbReference type="Proteomes" id="UP001233999">
    <property type="component" value="Unassembled WGS sequence"/>
</dbReference>